<evidence type="ECO:0000313" key="2">
    <source>
        <dbReference type="EnsemblPlants" id="HORVU.MOREX.r3.1HG0083050.1"/>
    </source>
</evidence>
<evidence type="ECO:0000256" key="1">
    <source>
        <dbReference type="SAM" id="SignalP"/>
    </source>
</evidence>
<reference evidence="2" key="3">
    <citation type="submission" date="2022-01" db="UniProtKB">
        <authorList>
            <consortium name="EnsemblPlants"/>
        </authorList>
    </citation>
    <scope>IDENTIFICATION</scope>
    <source>
        <strain evidence="2">subsp. vulgare</strain>
    </source>
</reference>
<dbReference type="Proteomes" id="UP000011116">
    <property type="component" value="Chromosome 1H"/>
</dbReference>
<dbReference type="Gramene" id="HORVU.MOREX.r2.1HG0068160.1">
    <property type="protein sequence ID" value="HORVU.MOREX.r2.1HG0068160.1"/>
    <property type="gene ID" value="HORVU.MOREX.r2.1HG0068160"/>
</dbReference>
<organism evidence="2 3">
    <name type="scientific">Hordeum vulgare subsp. vulgare</name>
    <name type="common">Domesticated barley</name>
    <dbReference type="NCBI Taxonomy" id="112509"/>
    <lineage>
        <taxon>Eukaryota</taxon>
        <taxon>Viridiplantae</taxon>
        <taxon>Streptophyta</taxon>
        <taxon>Embryophyta</taxon>
        <taxon>Tracheophyta</taxon>
        <taxon>Spermatophyta</taxon>
        <taxon>Magnoliopsida</taxon>
        <taxon>Liliopsida</taxon>
        <taxon>Poales</taxon>
        <taxon>Poaceae</taxon>
        <taxon>BOP clade</taxon>
        <taxon>Pooideae</taxon>
        <taxon>Triticodae</taxon>
        <taxon>Triticeae</taxon>
        <taxon>Hordeinae</taxon>
        <taxon>Hordeum</taxon>
    </lineage>
</organism>
<reference evidence="2" key="2">
    <citation type="submission" date="2020-10" db="EMBL/GenBank/DDBJ databases">
        <authorList>
            <person name="Scholz U."/>
            <person name="Mascher M."/>
            <person name="Fiebig A."/>
        </authorList>
    </citation>
    <scope>NUCLEOTIDE SEQUENCE [LARGE SCALE GENOMIC DNA]</scope>
    <source>
        <strain evidence="2">cv. Morex</strain>
    </source>
</reference>
<dbReference type="EnsemblPlants" id="HORVU.MOREX.r3.1HG0083050.1">
    <property type="protein sequence ID" value="HORVU.MOREX.r3.1HG0083050.1"/>
    <property type="gene ID" value="HORVU.MOREX.r3.1HG0083050"/>
</dbReference>
<name>A0A8I6WYD1_HORVV</name>
<reference evidence="3" key="1">
    <citation type="journal article" date="2012" name="Nature">
        <title>A physical, genetic and functional sequence assembly of the barley genome.</title>
        <authorList>
            <consortium name="The International Barley Genome Sequencing Consortium"/>
            <person name="Mayer K.F."/>
            <person name="Waugh R."/>
            <person name="Brown J.W."/>
            <person name="Schulman A."/>
            <person name="Langridge P."/>
            <person name="Platzer M."/>
            <person name="Fincher G.B."/>
            <person name="Muehlbauer G.J."/>
            <person name="Sato K."/>
            <person name="Close T.J."/>
            <person name="Wise R.P."/>
            <person name="Stein N."/>
        </authorList>
    </citation>
    <scope>NUCLEOTIDE SEQUENCE [LARGE SCALE GENOMIC DNA]</scope>
    <source>
        <strain evidence="3">cv. Morex</strain>
    </source>
</reference>
<keyword evidence="3" id="KW-1185">Reference proteome</keyword>
<keyword evidence="1" id="KW-0732">Signal</keyword>
<accession>A0A8I6WYD1</accession>
<feature type="chain" id="PRO_5035214042" evidence="1">
    <location>
        <begin position="25"/>
        <end position="102"/>
    </location>
</feature>
<sequence length="102" mass="11051">MKGGSMVCTIALLFIGCLVMVGQCRPEPDSAYEGAHSNVTMVVSSLDQRKITLKWCIARDCKTKREPSILSPICYCCFNAQGAPCFKSLGDCQNQCPNSLPA</sequence>
<evidence type="ECO:0000313" key="3">
    <source>
        <dbReference type="Proteomes" id="UP000011116"/>
    </source>
</evidence>
<protein>
    <submittedName>
        <fullName evidence="2">Uncharacterized protein</fullName>
    </submittedName>
</protein>
<proteinExistence type="predicted"/>
<dbReference type="PROSITE" id="PS51257">
    <property type="entry name" value="PROKAR_LIPOPROTEIN"/>
    <property type="match status" value="1"/>
</dbReference>
<dbReference type="Gramene" id="HORVU.MOREX.r3.1HG0083050.1">
    <property type="protein sequence ID" value="HORVU.MOREX.r3.1HG0083050.1"/>
    <property type="gene ID" value="HORVU.MOREX.r3.1HG0083050"/>
</dbReference>
<feature type="signal peptide" evidence="1">
    <location>
        <begin position="1"/>
        <end position="24"/>
    </location>
</feature>
<dbReference type="AlphaFoldDB" id="A0A8I6WYD1"/>